<name>A0A9D1W1T3_9FIRM</name>
<evidence type="ECO:0000313" key="1">
    <source>
        <dbReference type="EMBL" id="HIX50697.1"/>
    </source>
</evidence>
<comment type="caution">
    <text evidence="1">The sequence shown here is derived from an EMBL/GenBank/DDBJ whole genome shotgun (WGS) entry which is preliminary data.</text>
</comment>
<organism evidence="1 2">
    <name type="scientific">Candidatus Borkfalkia faecavium</name>
    <dbReference type="NCBI Taxonomy" id="2838508"/>
    <lineage>
        <taxon>Bacteria</taxon>
        <taxon>Bacillati</taxon>
        <taxon>Bacillota</taxon>
        <taxon>Clostridia</taxon>
        <taxon>Christensenellales</taxon>
        <taxon>Christensenellaceae</taxon>
        <taxon>Candidatus Borkfalkia</taxon>
    </lineage>
</organism>
<dbReference type="AlphaFoldDB" id="A0A9D1W1T3"/>
<gene>
    <name evidence="1" type="ORF">H9851_05380</name>
</gene>
<dbReference type="Proteomes" id="UP000886847">
    <property type="component" value="Unassembled WGS sequence"/>
</dbReference>
<accession>A0A9D1W1T3</accession>
<evidence type="ECO:0000313" key="2">
    <source>
        <dbReference type="Proteomes" id="UP000886847"/>
    </source>
</evidence>
<dbReference type="Pfam" id="PF14056">
    <property type="entry name" value="DUF4250"/>
    <property type="match status" value="1"/>
</dbReference>
<proteinExistence type="predicted"/>
<dbReference type="EMBL" id="DXEW01000027">
    <property type="protein sequence ID" value="HIX50697.1"/>
    <property type="molecule type" value="Genomic_DNA"/>
</dbReference>
<reference evidence="1" key="2">
    <citation type="submission" date="2021-04" db="EMBL/GenBank/DDBJ databases">
        <authorList>
            <person name="Gilroy R."/>
        </authorList>
    </citation>
    <scope>NUCLEOTIDE SEQUENCE</scope>
    <source>
        <strain evidence="1">2189</strain>
    </source>
</reference>
<reference evidence="1" key="1">
    <citation type="journal article" date="2021" name="PeerJ">
        <title>Extensive microbial diversity within the chicken gut microbiome revealed by metagenomics and culture.</title>
        <authorList>
            <person name="Gilroy R."/>
            <person name="Ravi A."/>
            <person name="Getino M."/>
            <person name="Pursley I."/>
            <person name="Horton D.L."/>
            <person name="Alikhan N.F."/>
            <person name="Baker D."/>
            <person name="Gharbi K."/>
            <person name="Hall N."/>
            <person name="Watson M."/>
            <person name="Adriaenssens E.M."/>
            <person name="Foster-Nyarko E."/>
            <person name="Jarju S."/>
            <person name="Secka A."/>
            <person name="Antonio M."/>
            <person name="Oren A."/>
            <person name="Chaudhuri R.R."/>
            <person name="La Ragione R."/>
            <person name="Hildebrand F."/>
            <person name="Pallen M.J."/>
        </authorList>
    </citation>
    <scope>NUCLEOTIDE SEQUENCE</scope>
    <source>
        <strain evidence="1">2189</strain>
    </source>
</reference>
<protein>
    <submittedName>
        <fullName evidence="1">DUF4250 domain-containing protein</fullName>
    </submittedName>
</protein>
<dbReference type="InterPro" id="IPR025346">
    <property type="entry name" value="DUF4250"/>
</dbReference>
<sequence>MMLPQDPYMLLSFINMKLRDAYPSLAALCDDLDADEEAVRAALSAIGYTYSPEQNRFI</sequence>